<evidence type="ECO:0000256" key="2">
    <source>
        <dbReference type="SAM" id="Phobius"/>
    </source>
</evidence>
<dbReference type="AlphaFoldDB" id="A0AAD9FUU4"/>
<evidence type="ECO:0000256" key="1">
    <source>
        <dbReference type="SAM" id="MobiDB-lite"/>
    </source>
</evidence>
<evidence type="ECO:0000313" key="4">
    <source>
        <dbReference type="Proteomes" id="UP001182556"/>
    </source>
</evidence>
<feature type="region of interest" description="Disordered" evidence="1">
    <location>
        <begin position="526"/>
        <end position="568"/>
    </location>
</feature>
<keyword evidence="4" id="KW-1185">Reference proteome</keyword>
<sequence length="568" mass="59957">MSHNIIGHLGLAAAFAEKPKRDIHARACNLASGDLYTYPKASDSIDASQPLTVKWATDCPMSSLVDVYLYSPANSGPVQGWKQATYSTGELEVNLKPQGWNYTKSANLYFQIVNHDEPTWLSGPVGPQFTINYDASVTTTVGGKATTSAKGLTVTNGGNAIMETVASTKDHGISKGAIAAAVVVPILVIALLTGVAIRFWRAREAEKRRRWSAAVSTHSGLEWEKGARPGEKPASILGRPSTHYSFRPGSMATSSVYAVENNMAGAGAGQNFPRPSFQLRSQSAENVNSPNVRQSRISFAETTRPDRSSRFSVGDNLRPTIGRLPQGSKSASELVTPNTRSIYAHGSAIVDDDEESIHISPSQMQSPNAFTEANIQRAGQGQRTGRRSFMSLGGGDKRRMSTVSAVSADDFKSAASARGSVDELRDMEAVVMMRRSMMSTKGSPVVESQEQVEALEPVAPSPVTPLPAHPAPAVVAGSSTVAYGPDQMLAVYAARGKVSAPSVPAPNEMRSFVHLNTGTVSSAAIEALPPPGPNGSLAVPASGRADARLSGASETSAYSDDAEVGEAK</sequence>
<keyword evidence="2" id="KW-0812">Transmembrane</keyword>
<feature type="region of interest" description="Disordered" evidence="1">
    <location>
        <begin position="301"/>
        <end position="333"/>
    </location>
</feature>
<feature type="transmembrane region" description="Helical" evidence="2">
    <location>
        <begin position="177"/>
        <end position="200"/>
    </location>
</feature>
<dbReference type="Proteomes" id="UP001182556">
    <property type="component" value="Unassembled WGS sequence"/>
</dbReference>
<organism evidence="3 4">
    <name type="scientific">Papiliotrema laurentii</name>
    <name type="common">Cryptococcus laurentii</name>
    <dbReference type="NCBI Taxonomy" id="5418"/>
    <lineage>
        <taxon>Eukaryota</taxon>
        <taxon>Fungi</taxon>
        <taxon>Dikarya</taxon>
        <taxon>Basidiomycota</taxon>
        <taxon>Agaricomycotina</taxon>
        <taxon>Tremellomycetes</taxon>
        <taxon>Tremellales</taxon>
        <taxon>Rhynchogastremaceae</taxon>
        <taxon>Papiliotrema</taxon>
    </lineage>
</organism>
<proteinExistence type="predicted"/>
<name>A0AAD9FUU4_PAPLA</name>
<protein>
    <submittedName>
        <fullName evidence="3">Uncharacterized protein</fullName>
    </submittedName>
</protein>
<feature type="region of interest" description="Disordered" evidence="1">
    <location>
        <begin position="376"/>
        <end position="397"/>
    </location>
</feature>
<gene>
    <name evidence="3" type="ORF">DB88DRAFT_471067</name>
</gene>
<comment type="caution">
    <text evidence="3">The sequence shown here is derived from an EMBL/GenBank/DDBJ whole genome shotgun (WGS) entry which is preliminary data.</text>
</comment>
<evidence type="ECO:0000313" key="3">
    <source>
        <dbReference type="EMBL" id="KAK1926531.1"/>
    </source>
</evidence>
<reference evidence="3" key="1">
    <citation type="submission" date="2023-02" db="EMBL/GenBank/DDBJ databases">
        <title>Identification and recombinant expression of a fungal hydrolase from Papiliotrema laurentii that hydrolyzes apple cutin and clears colloidal polyester polyurethane.</title>
        <authorList>
            <consortium name="DOE Joint Genome Institute"/>
            <person name="Roman V.A."/>
            <person name="Bojanowski C."/>
            <person name="Crable B.R."/>
            <person name="Wagner D.N."/>
            <person name="Hung C.S."/>
            <person name="Nadeau L.J."/>
            <person name="Schratz L."/>
            <person name="Haridas S."/>
            <person name="Pangilinan J."/>
            <person name="Lipzen A."/>
            <person name="Na H."/>
            <person name="Yan M."/>
            <person name="Ng V."/>
            <person name="Grigoriev I.V."/>
            <person name="Spatafora J.W."/>
            <person name="Barlow D."/>
            <person name="Biffinger J."/>
            <person name="Kelley-Loughnane N."/>
            <person name="Varaljay V.A."/>
            <person name="Crookes-Goodson W.J."/>
        </authorList>
    </citation>
    <scope>NUCLEOTIDE SEQUENCE</scope>
    <source>
        <strain evidence="3">5307AH</strain>
    </source>
</reference>
<keyword evidence="2" id="KW-1133">Transmembrane helix</keyword>
<accession>A0AAD9FUU4</accession>
<dbReference type="EMBL" id="JAODAN010000002">
    <property type="protein sequence ID" value="KAK1926531.1"/>
    <property type="molecule type" value="Genomic_DNA"/>
</dbReference>
<keyword evidence="2" id="KW-0472">Membrane</keyword>